<dbReference type="PROSITE" id="PS50102">
    <property type="entry name" value="RRM"/>
    <property type="match status" value="1"/>
</dbReference>
<gene>
    <name evidence="4" type="ORF">HAX54_001128</name>
</gene>
<feature type="domain" description="RRM" evidence="3">
    <location>
        <begin position="38"/>
        <end position="120"/>
    </location>
</feature>
<proteinExistence type="predicted"/>
<sequence>MHLLPIETRNWHPRLLKSPNKTELKGKRVKCSPAQAKHRLFIGNVPRNWGEEDMRTAVTKVGPGVITIELVKDPQNSGRNRGFAFIEYYNHACAEYSRQKDVKLDFKLDDNAPTVSWADPKMLETAALPQVKAVYVKNLPKNTTRTS</sequence>
<evidence type="ECO:0000256" key="1">
    <source>
        <dbReference type="ARBA" id="ARBA00022884"/>
    </source>
</evidence>
<dbReference type="Proteomes" id="UP000823775">
    <property type="component" value="Unassembled WGS sequence"/>
</dbReference>
<dbReference type="InterPro" id="IPR035979">
    <property type="entry name" value="RBD_domain_sf"/>
</dbReference>
<dbReference type="Gene3D" id="3.30.70.330">
    <property type="match status" value="1"/>
</dbReference>
<evidence type="ECO:0000313" key="4">
    <source>
        <dbReference type="EMBL" id="MCD7449699.1"/>
    </source>
</evidence>
<dbReference type="Pfam" id="PF00076">
    <property type="entry name" value="RRM_1"/>
    <property type="match status" value="1"/>
</dbReference>
<evidence type="ECO:0000259" key="3">
    <source>
        <dbReference type="PROSITE" id="PS50102"/>
    </source>
</evidence>
<comment type="caution">
    <text evidence="4">The sequence shown here is derived from an EMBL/GenBank/DDBJ whole genome shotgun (WGS) entry which is preliminary data.</text>
</comment>
<protein>
    <recommendedName>
        <fullName evidence="3">RRM domain-containing protein</fullName>
    </recommendedName>
</protein>
<dbReference type="EMBL" id="JACEIK010000104">
    <property type="protein sequence ID" value="MCD7449699.1"/>
    <property type="molecule type" value="Genomic_DNA"/>
</dbReference>
<dbReference type="InterPro" id="IPR012677">
    <property type="entry name" value="Nucleotide-bd_a/b_plait_sf"/>
</dbReference>
<keyword evidence="5" id="KW-1185">Reference proteome</keyword>
<dbReference type="InterPro" id="IPR000504">
    <property type="entry name" value="RRM_dom"/>
</dbReference>
<evidence type="ECO:0000256" key="2">
    <source>
        <dbReference type="PROSITE-ProRule" id="PRU00176"/>
    </source>
</evidence>
<accession>A0ABS8RSV4</accession>
<dbReference type="PANTHER" id="PTHR21245">
    <property type="entry name" value="HETEROGENEOUS NUCLEAR RIBONUCLEOPROTEIN"/>
    <property type="match status" value="1"/>
</dbReference>
<dbReference type="SMART" id="SM00360">
    <property type="entry name" value="RRM"/>
    <property type="match status" value="1"/>
</dbReference>
<keyword evidence="1 2" id="KW-0694">RNA-binding</keyword>
<name>A0ABS8RSV4_DATST</name>
<reference evidence="4 5" key="1">
    <citation type="journal article" date="2021" name="BMC Genomics">
        <title>Datura genome reveals duplications of psychoactive alkaloid biosynthetic genes and high mutation rate following tissue culture.</title>
        <authorList>
            <person name="Rajewski A."/>
            <person name="Carter-House D."/>
            <person name="Stajich J."/>
            <person name="Litt A."/>
        </authorList>
    </citation>
    <scope>NUCLEOTIDE SEQUENCE [LARGE SCALE GENOMIC DNA]</scope>
    <source>
        <strain evidence="4">AR-01</strain>
    </source>
</reference>
<dbReference type="SUPFAM" id="SSF54928">
    <property type="entry name" value="RNA-binding domain, RBD"/>
    <property type="match status" value="1"/>
</dbReference>
<organism evidence="4 5">
    <name type="scientific">Datura stramonium</name>
    <name type="common">Jimsonweed</name>
    <name type="synonym">Common thornapple</name>
    <dbReference type="NCBI Taxonomy" id="4076"/>
    <lineage>
        <taxon>Eukaryota</taxon>
        <taxon>Viridiplantae</taxon>
        <taxon>Streptophyta</taxon>
        <taxon>Embryophyta</taxon>
        <taxon>Tracheophyta</taxon>
        <taxon>Spermatophyta</taxon>
        <taxon>Magnoliopsida</taxon>
        <taxon>eudicotyledons</taxon>
        <taxon>Gunneridae</taxon>
        <taxon>Pentapetalae</taxon>
        <taxon>asterids</taxon>
        <taxon>lamiids</taxon>
        <taxon>Solanales</taxon>
        <taxon>Solanaceae</taxon>
        <taxon>Solanoideae</taxon>
        <taxon>Datureae</taxon>
        <taxon>Datura</taxon>
    </lineage>
</organism>
<evidence type="ECO:0000313" key="5">
    <source>
        <dbReference type="Proteomes" id="UP000823775"/>
    </source>
</evidence>